<dbReference type="SMART" id="SM00418">
    <property type="entry name" value="HTH_ARSR"/>
    <property type="match status" value="1"/>
</dbReference>
<dbReference type="InterPro" id="IPR036388">
    <property type="entry name" value="WH-like_DNA-bd_sf"/>
</dbReference>
<accession>A0ABV8U4X6</accession>
<reference evidence="6" key="1">
    <citation type="journal article" date="2019" name="Int. J. Syst. Evol. Microbiol.">
        <title>The Global Catalogue of Microorganisms (GCM) 10K type strain sequencing project: providing services to taxonomists for standard genome sequencing and annotation.</title>
        <authorList>
            <consortium name="The Broad Institute Genomics Platform"/>
            <consortium name="The Broad Institute Genome Sequencing Center for Infectious Disease"/>
            <person name="Wu L."/>
            <person name="Ma J."/>
        </authorList>
    </citation>
    <scope>NUCLEOTIDE SEQUENCE [LARGE SCALE GENOMIC DNA]</scope>
    <source>
        <strain evidence="6">IBRC-M 10908</strain>
    </source>
</reference>
<protein>
    <submittedName>
        <fullName evidence="5">ArsR/SmtB family transcription factor</fullName>
    </submittedName>
</protein>
<evidence type="ECO:0000256" key="2">
    <source>
        <dbReference type="ARBA" id="ARBA00023125"/>
    </source>
</evidence>
<keyword evidence="3" id="KW-0804">Transcription</keyword>
<keyword evidence="6" id="KW-1185">Reference proteome</keyword>
<proteinExistence type="predicted"/>
<dbReference type="Pfam" id="PF01022">
    <property type="entry name" value="HTH_5"/>
    <property type="match status" value="1"/>
</dbReference>
<dbReference type="PROSITE" id="PS50987">
    <property type="entry name" value="HTH_ARSR_2"/>
    <property type="match status" value="1"/>
</dbReference>
<feature type="domain" description="HTH arsR-type" evidence="4">
    <location>
        <begin position="207"/>
        <end position="294"/>
    </location>
</feature>
<evidence type="ECO:0000313" key="5">
    <source>
        <dbReference type="EMBL" id="MFC4337821.1"/>
    </source>
</evidence>
<sequence>MLTIALGAEDLATTRFAISPLWEAIASLRQLRRPRSAEFAPWRREVARRVAGTELRPLFDLVPDEERGIPHELVPVPLGSGPDFATELRDMAGDDADLTGRLRRYWNAAVAPHWPAIRRVNERDIFYRTRMLVEGGFAAVFSDLSEQVSYRDGVLSVRHRRFSGDVALEGRGLVLVPSVFAGDSVHSYVHPPGTAVLRYRPRGTAELWNSGPREPTEALAALLGRGRAAVLTALADPATTTGLAEATGLTPGAVSQHLKVLHAAGVVRRFRVGRYVHYSRTTAGEAIASSAAGS</sequence>
<evidence type="ECO:0000313" key="6">
    <source>
        <dbReference type="Proteomes" id="UP001595823"/>
    </source>
</evidence>
<gene>
    <name evidence="5" type="ORF">ACFPET_21740</name>
</gene>
<dbReference type="PANTHER" id="PTHR43132">
    <property type="entry name" value="ARSENICAL RESISTANCE OPERON REPRESSOR ARSR-RELATED"/>
    <property type="match status" value="1"/>
</dbReference>
<dbReference type="InterPro" id="IPR011991">
    <property type="entry name" value="ArsR-like_HTH"/>
</dbReference>
<dbReference type="EMBL" id="JBHSDK010000061">
    <property type="protein sequence ID" value="MFC4337821.1"/>
    <property type="molecule type" value="Genomic_DNA"/>
</dbReference>
<dbReference type="RefSeq" id="WP_380625191.1">
    <property type="nucleotide sequence ID" value="NZ_JBHSDK010000061.1"/>
</dbReference>
<keyword evidence="2" id="KW-0238">DNA-binding</keyword>
<dbReference type="PANTHER" id="PTHR43132:SF6">
    <property type="entry name" value="HTH-TYPE TRANSCRIPTIONAL REPRESSOR CZRA"/>
    <property type="match status" value="1"/>
</dbReference>
<dbReference type="CDD" id="cd00090">
    <property type="entry name" value="HTH_ARSR"/>
    <property type="match status" value="1"/>
</dbReference>
<dbReference type="SUPFAM" id="SSF46785">
    <property type="entry name" value="Winged helix' DNA-binding domain"/>
    <property type="match status" value="1"/>
</dbReference>
<dbReference type="Proteomes" id="UP001595823">
    <property type="component" value="Unassembled WGS sequence"/>
</dbReference>
<dbReference type="InterPro" id="IPR051011">
    <property type="entry name" value="Metal_resp_trans_reg"/>
</dbReference>
<dbReference type="Gene3D" id="1.10.10.10">
    <property type="entry name" value="Winged helix-like DNA-binding domain superfamily/Winged helix DNA-binding domain"/>
    <property type="match status" value="1"/>
</dbReference>
<name>A0ABV8U4X6_9ACTN</name>
<organism evidence="5 6">
    <name type="scientific">Salininema proteolyticum</name>
    <dbReference type="NCBI Taxonomy" id="1607685"/>
    <lineage>
        <taxon>Bacteria</taxon>
        <taxon>Bacillati</taxon>
        <taxon>Actinomycetota</taxon>
        <taxon>Actinomycetes</taxon>
        <taxon>Glycomycetales</taxon>
        <taxon>Glycomycetaceae</taxon>
        <taxon>Salininema</taxon>
    </lineage>
</organism>
<evidence type="ECO:0000259" key="4">
    <source>
        <dbReference type="PROSITE" id="PS50987"/>
    </source>
</evidence>
<evidence type="ECO:0000256" key="3">
    <source>
        <dbReference type="ARBA" id="ARBA00023163"/>
    </source>
</evidence>
<evidence type="ECO:0000256" key="1">
    <source>
        <dbReference type="ARBA" id="ARBA00023015"/>
    </source>
</evidence>
<comment type="caution">
    <text evidence="5">The sequence shown here is derived from an EMBL/GenBank/DDBJ whole genome shotgun (WGS) entry which is preliminary data.</text>
</comment>
<dbReference type="InterPro" id="IPR036390">
    <property type="entry name" value="WH_DNA-bd_sf"/>
</dbReference>
<dbReference type="InterPro" id="IPR001845">
    <property type="entry name" value="HTH_ArsR_DNA-bd_dom"/>
</dbReference>
<keyword evidence="1" id="KW-0805">Transcription regulation</keyword>